<dbReference type="PANTHER" id="PTHR10098">
    <property type="entry name" value="RAPSYN-RELATED"/>
    <property type="match status" value="1"/>
</dbReference>
<proteinExistence type="predicted"/>
<dbReference type="PROSITE" id="PS50075">
    <property type="entry name" value="CARRIER"/>
    <property type="match status" value="1"/>
</dbReference>
<dbReference type="AlphaFoldDB" id="A0A813LK70"/>
<dbReference type="Gene3D" id="1.10.1200.10">
    <property type="entry name" value="ACP-like"/>
    <property type="match status" value="1"/>
</dbReference>
<comment type="caution">
    <text evidence="2">The sequence shown here is derived from an EMBL/GenBank/DDBJ whole genome shotgun (WGS) entry which is preliminary data.</text>
</comment>
<dbReference type="Pfam" id="PF13424">
    <property type="entry name" value="TPR_12"/>
    <property type="match status" value="1"/>
</dbReference>
<dbReference type="SUPFAM" id="SSF47336">
    <property type="entry name" value="ACP-like"/>
    <property type="match status" value="1"/>
</dbReference>
<feature type="domain" description="Carrier" evidence="1">
    <location>
        <begin position="702"/>
        <end position="778"/>
    </location>
</feature>
<dbReference type="PANTHER" id="PTHR10098:SF108">
    <property type="entry name" value="TETRATRICOPEPTIDE REPEAT PROTEIN 28"/>
    <property type="match status" value="1"/>
</dbReference>
<dbReference type="SMART" id="SM00028">
    <property type="entry name" value="TPR"/>
    <property type="match status" value="5"/>
</dbReference>
<accession>A0A813LK70</accession>
<dbReference type="Pfam" id="PF00550">
    <property type="entry name" value="PP-binding"/>
    <property type="match status" value="1"/>
</dbReference>
<evidence type="ECO:0000313" key="3">
    <source>
        <dbReference type="Proteomes" id="UP000626109"/>
    </source>
</evidence>
<name>A0A813LK70_POLGL</name>
<dbReference type="InterPro" id="IPR019734">
    <property type="entry name" value="TPR_rpt"/>
</dbReference>
<sequence length="789" mass="85111">MPPEEDDASAILPAVESLLEDEDGAAALQAAEKAVASCRRAPGGPKDSLAAALRALIRAHCLQGDRKQALSLTREELGLFQEAGNRRGEATMLLALAEVTLQKMGSCLLDEGLAAAAKGAALFGDLGDKRLSAACHLAAANARIKRASKAMDRRQESQLVLDASKDALQLFQEVKDLRGEAKSLHAAAVGYIDLQEFRQAIQLTKKAVRIFQELGDRKNEAFELRALARWHLRKEEPDQALVAAQMALEIFRELPVGCGGWEAVALGTVVQAHLACRDPDHATRAAKEGLARFQEAGNREAQLAALDMLRGAQLLKGNIEAARTAAEDALAIARDLQDGRCEAQLLLSLSQILRKSKEESSKAVEIAKEAQEILRDLELDQERASALQELSDLHLTRGEFREALRAAEEAKTLHESLGEKRGVATSYLAAGAVHHAGGRFPEAILAFEEALAIWRIGGDRHGEAQALDCLARALADAQDVRKALQVAAKCRSLLVELGDKSALLDLMLLIANLEAEAAREARLLDVRKPSAKATQELCLEAAKALQAAREAVALARRTGDAKTLVISQHTEIEVLIGSGLPEDAMRVINDALAVCRERRFEKEEGRLLADVAQVHLCRENVAKSTEAAEKALAMARKVQDAEGEEFALDILDHIESLQAAPRSGSSPAASPSQTVVVQAVAGKAPAQEQAAAANAPREYLGPSKGSLTQRIQGLMKNMFDAEDLENDTMLMDIGIDSLSMLDFHSRMGQEFPGVAWSTTMLFDFPTVGELTEMMDDTLRSAFENGAAIR</sequence>
<dbReference type="Gene3D" id="1.25.40.10">
    <property type="entry name" value="Tetratricopeptide repeat domain"/>
    <property type="match status" value="3"/>
</dbReference>
<dbReference type="EMBL" id="CAJNNW010036007">
    <property type="protein sequence ID" value="CAE8731409.1"/>
    <property type="molecule type" value="Genomic_DNA"/>
</dbReference>
<protein>
    <recommendedName>
        <fullName evidence="1">Carrier domain-containing protein</fullName>
    </recommendedName>
</protein>
<evidence type="ECO:0000313" key="2">
    <source>
        <dbReference type="EMBL" id="CAE8731409.1"/>
    </source>
</evidence>
<dbReference type="InterPro" id="IPR036736">
    <property type="entry name" value="ACP-like_sf"/>
</dbReference>
<dbReference type="Proteomes" id="UP000626109">
    <property type="component" value="Unassembled WGS sequence"/>
</dbReference>
<gene>
    <name evidence="2" type="ORF">PGLA2088_LOCUS45997</name>
</gene>
<dbReference type="SUPFAM" id="SSF48452">
    <property type="entry name" value="TPR-like"/>
    <property type="match status" value="4"/>
</dbReference>
<reference evidence="2" key="1">
    <citation type="submission" date="2021-02" db="EMBL/GenBank/DDBJ databases">
        <authorList>
            <person name="Dougan E. K."/>
            <person name="Rhodes N."/>
            <person name="Thang M."/>
            <person name="Chan C."/>
        </authorList>
    </citation>
    <scope>NUCLEOTIDE SEQUENCE</scope>
</reference>
<dbReference type="InterPro" id="IPR011990">
    <property type="entry name" value="TPR-like_helical_dom_sf"/>
</dbReference>
<dbReference type="InterPro" id="IPR009081">
    <property type="entry name" value="PP-bd_ACP"/>
</dbReference>
<evidence type="ECO:0000259" key="1">
    <source>
        <dbReference type="PROSITE" id="PS50075"/>
    </source>
</evidence>
<organism evidence="2 3">
    <name type="scientific">Polarella glacialis</name>
    <name type="common">Dinoflagellate</name>
    <dbReference type="NCBI Taxonomy" id="89957"/>
    <lineage>
        <taxon>Eukaryota</taxon>
        <taxon>Sar</taxon>
        <taxon>Alveolata</taxon>
        <taxon>Dinophyceae</taxon>
        <taxon>Suessiales</taxon>
        <taxon>Suessiaceae</taxon>
        <taxon>Polarella</taxon>
    </lineage>
</organism>